<evidence type="ECO:0000256" key="1">
    <source>
        <dbReference type="SAM" id="Phobius"/>
    </source>
</evidence>
<keyword evidence="1" id="KW-1133">Transmembrane helix</keyword>
<dbReference type="RefSeq" id="WP_033515827.1">
    <property type="nucleotide sequence ID" value="NZ_JGYV01000008.1"/>
</dbReference>
<keyword evidence="1" id="KW-0472">Membrane</keyword>
<evidence type="ECO:0000313" key="2">
    <source>
        <dbReference type="EMBL" id="KFI63307.1"/>
    </source>
</evidence>
<proteinExistence type="predicted"/>
<gene>
    <name evidence="2" type="ORF">BCUN_1275</name>
</gene>
<dbReference type="eggNOG" id="ENOG5031801">
    <property type="taxonomic scope" value="Bacteria"/>
</dbReference>
<protein>
    <submittedName>
        <fullName evidence="2">Uncharacterized protein</fullName>
    </submittedName>
</protein>
<organism evidence="2 3">
    <name type="scientific">Bifidobacterium cuniculi</name>
    <dbReference type="NCBI Taxonomy" id="1688"/>
    <lineage>
        <taxon>Bacteria</taxon>
        <taxon>Bacillati</taxon>
        <taxon>Actinomycetota</taxon>
        <taxon>Actinomycetes</taxon>
        <taxon>Bifidobacteriales</taxon>
        <taxon>Bifidobacteriaceae</taxon>
        <taxon>Bifidobacterium</taxon>
    </lineage>
</organism>
<dbReference type="OrthoDB" id="3239487at2"/>
<comment type="caution">
    <text evidence="2">The sequence shown here is derived from an EMBL/GenBank/DDBJ whole genome shotgun (WGS) entry which is preliminary data.</text>
</comment>
<dbReference type="Proteomes" id="UP000029067">
    <property type="component" value="Unassembled WGS sequence"/>
</dbReference>
<dbReference type="EMBL" id="JGYV01000008">
    <property type="protein sequence ID" value="KFI63307.1"/>
    <property type="molecule type" value="Genomic_DNA"/>
</dbReference>
<accession>A0A087AX07</accession>
<feature type="transmembrane region" description="Helical" evidence="1">
    <location>
        <begin position="142"/>
        <end position="163"/>
    </location>
</feature>
<feature type="transmembrane region" description="Helical" evidence="1">
    <location>
        <begin position="110"/>
        <end position="127"/>
    </location>
</feature>
<keyword evidence="3" id="KW-1185">Reference proteome</keyword>
<name>A0A087AX07_9BIFI</name>
<dbReference type="STRING" id="1688.BCUN_1275"/>
<reference evidence="2 3" key="1">
    <citation type="submission" date="2014-03" db="EMBL/GenBank/DDBJ databases">
        <title>Genomics of Bifidobacteria.</title>
        <authorList>
            <person name="Ventura M."/>
            <person name="Milani C."/>
            <person name="Lugli G.A."/>
        </authorList>
    </citation>
    <scope>NUCLEOTIDE SEQUENCE [LARGE SCALE GENOMIC DNA]</scope>
    <source>
        <strain evidence="2 3">LMG 10738</strain>
    </source>
</reference>
<evidence type="ECO:0000313" key="3">
    <source>
        <dbReference type="Proteomes" id="UP000029067"/>
    </source>
</evidence>
<feature type="transmembrane region" description="Helical" evidence="1">
    <location>
        <begin position="80"/>
        <end position="103"/>
    </location>
</feature>
<dbReference type="AlphaFoldDB" id="A0A087AX07"/>
<keyword evidence="1" id="KW-0812">Transmembrane</keyword>
<sequence length="169" mass="18151">MNTIERKPLWPLVLSIAGSALMLLSVFLPYASAADDTIFRRSPDVVSDGVRAGDLADVSMFDFARLYRRMASSSVQRAQATVTTVLVVAIACAAVLALVFALLRKGVPTIVFTVVAFAAFLAFNWDFSDRGVVGGDTYGLGFGYYLFFVAAAIALAGGIWTVVAKRRAR</sequence>